<feature type="chain" id="PRO_5020022623" evidence="1">
    <location>
        <begin position="17"/>
        <end position="126"/>
    </location>
</feature>
<dbReference type="Proteomes" id="UP000297026">
    <property type="component" value="Unassembled WGS sequence"/>
</dbReference>
<name>A0A4E0RKC0_9HYME</name>
<feature type="signal peptide" evidence="1">
    <location>
        <begin position="1"/>
        <end position="16"/>
    </location>
</feature>
<dbReference type="AlphaFoldDB" id="A0A4E0RKC0"/>
<dbReference type="CTD" id="115877658"/>
<dbReference type="EMBL" id="ML159357">
    <property type="protein sequence ID" value="THK33222.1"/>
    <property type="molecule type" value="Genomic_DNA"/>
</dbReference>
<dbReference type="SUPFAM" id="SSF100910">
    <property type="entry name" value="Chemosensory protein Csp2"/>
    <property type="match status" value="1"/>
</dbReference>
<dbReference type="PANTHER" id="PTHR11257:SF12">
    <property type="entry name" value="EJACULATORY BULB-SPECIFIC PROTEIN 3-RELATED"/>
    <property type="match status" value="1"/>
</dbReference>
<accession>A0A4E0RKC0</accession>
<evidence type="ECO:0000313" key="2">
    <source>
        <dbReference type="EMBL" id="THK33222.1"/>
    </source>
</evidence>
<keyword evidence="1" id="KW-0732">Signal</keyword>
<evidence type="ECO:0000256" key="1">
    <source>
        <dbReference type="SAM" id="SignalP"/>
    </source>
</evidence>
<keyword evidence="3" id="KW-1185">Reference proteome</keyword>
<dbReference type="GeneID" id="107045726"/>
<dbReference type="PANTHER" id="PTHR11257">
    <property type="entry name" value="CHEMOSENSORY PROTEIN-RELATED"/>
    <property type="match status" value="1"/>
</dbReference>
<dbReference type="OrthoDB" id="6344725at2759"/>
<proteinExistence type="predicted"/>
<dbReference type="Gene3D" id="1.10.2080.10">
    <property type="entry name" value="Insect odorant-binding protein A10/Ejaculatory bulb-specific protein 3"/>
    <property type="match status" value="1"/>
</dbReference>
<dbReference type="InterPro" id="IPR005055">
    <property type="entry name" value="A10/PebIII"/>
</dbReference>
<dbReference type="Pfam" id="PF03392">
    <property type="entry name" value="OS-D"/>
    <property type="match status" value="1"/>
</dbReference>
<dbReference type="InterPro" id="IPR036682">
    <property type="entry name" value="OS_D_A10/PebIII_sf"/>
</dbReference>
<organism evidence="2 3">
    <name type="scientific">Diachasma alloeum</name>
    <dbReference type="NCBI Taxonomy" id="454923"/>
    <lineage>
        <taxon>Eukaryota</taxon>
        <taxon>Metazoa</taxon>
        <taxon>Ecdysozoa</taxon>
        <taxon>Arthropoda</taxon>
        <taxon>Hexapoda</taxon>
        <taxon>Insecta</taxon>
        <taxon>Pterygota</taxon>
        <taxon>Neoptera</taxon>
        <taxon>Endopterygota</taxon>
        <taxon>Hymenoptera</taxon>
        <taxon>Apocrita</taxon>
        <taxon>Ichneumonoidea</taxon>
        <taxon>Braconidae</taxon>
        <taxon>Opiinae</taxon>
        <taxon>Diachasma</taxon>
    </lineage>
</organism>
<evidence type="ECO:0000313" key="3">
    <source>
        <dbReference type="Proteomes" id="UP000297026"/>
    </source>
</evidence>
<sequence length="126" mass="14116">MKVAFVLLAVVAVSLAKPQGYTTKYDNVDLDQILRNDRLLNNYVKCLLDEGHCTSDGKELKASLPDALATGCTKCSEKQRAGSEKVIRYLVNERPKVWQKLAAKYDPHDEYRVKFQGEASARGIQV</sequence>
<protein>
    <submittedName>
        <fullName evidence="2">Chemosensory protein 5</fullName>
    </submittedName>
</protein>
<dbReference type="KEGG" id="dam:107045726"/>
<gene>
    <name evidence="2" type="primary">Csp5</name>
    <name evidence="2" type="ORF">DALL_DALL000428</name>
</gene>
<reference evidence="2" key="1">
    <citation type="submission" date="2019-02" db="EMBL/GenBank/DDBJ databases">
        <title>Genome of the parasitoid wasp Diachasma alloeum, an emerging model for ecological speciation and transitions to asexual reproduction.</title>
        <authorList>
            <person name="Robertson H.M."/>
            <person name="Walden K.K."/>
            <person name="Tvedte E.S."/>
            <person name="Hood G.R."/>
            <person name="Feder J.L."/>
            <person name="Forbes A.A."/>
            <person name="Logsdon J.M."/>
            <person name="Mcelroy K.E."/>
        </authorList>
    </citation>
    <scope>NUCLEOTIDE SEQUENCE [LARGE SCALE GENOMIC DNA]</scope>
    <source>
        <strain evidence="2">Michigan</strain>
    </source>
</reference>